<dbReference type="Pfam" id="PF00753">
    <property type="entry name" value="Lactamase_B"/>
    <property type="match status" value="1"/>
</dbReference>
<keyword evidence="7" id="KW-1185">Reference proteome</keyword>
<organism evidence="6 7">
    <name type="scientific">Breznakia pachnodae</name>
    <dbReference type="NCBI Taxonomy" id="265178"/>
    <lineage>
        <taxon>Bacteria</taxon>
        <taxon>Bacillati</taxon>
        <taxon>Bacillota</taxon>
        <taxon>Erysipelotrichia</taxon>
        <taxon>Erysipelotrichales</taxon>
        <taxon>Erysipelotrichaceae</taxon>
        <taxon>Breznakia</taxon>
    </lineage>
</organism>
<protein>
    <submittedName>
        <fullName evidence="6">Glyoxylase-like metal-dependent hydrolase (Beta-lactamase superfamily II)</fullName>
    </submittedName>
</protein>
<dbReference type="Proteomes" id="UP001230220">
    <property type="component" value="Unassembled WGS sequence"/>
</dbReference>
<name>A0ABU0E8Z4_9FIRM</name>
<sequence length="193" mass="21649">MLGSLQANCYLIWDNQHVMIVDPGGSSKKVVEHIKEQEGIVDAILLTHGHYDHVAGVEFFRKNFSCPVYISADDEKLLRDSKLNCSSFVEEKVFNWPVETYDMSMTIGPFHFDVEDAPGHTNGCVLLIFDDFICSGDVLFKQSIGRCDLPTGSNTKMNQSLEKVKALNPDYIVYPGHGDSTTIQEELINNPFL</sequence>
<dbReference type="SUPFAM" id="SSF56281">
    <property type="entry name" value="Metallo-hydrolase/oxidoreductase"/>
    <property type="match status" value="1"/>
</dbReference>
<reference evidence="6 7" key="1">
    <citation type="submission" date="2023-07" db="EMBL/GenBank/DDBJ databases">
        <title>Genomic Encyclopedia of Type Strains, Phase IV (KMG-IV): sequencing the most valuable type-strain genomes for metagenomic binning, comparative biology and taxonomic classification.</title>
        <authorList>
            <person name="Goeker M."/>
        </authorList>
    </citation>
    <scope>NUCLEOTIDE SEQUENCE [LARGE SCALE GENOMIC DNA]</scope>
    <source>
        <strain evidence="6 7">DSM 16784</strain>
    </source>
</reference>
<evidence type="ECO:0000256" key="4">
    <source>
        <dbReference type="ARBA" id="ARBA00022833"/>
    </source>
</evidence>
<dbReference type="EMBL" id="JAUSUR010000008">
    <property type="protein sequence ID" value="MDQ0362960.1"/>
    <property type="molecule type" value="Genomic_DNA"/>
</dbReference>
<gene>
    <name evidence="6" type="ORF">J2S15_003721</name>
</gene>
<dbReference type="Gene3D" id="3.60.15.10">
    <property type="entry name" value="Ribonuclease Z/Hydroxyacylglutathione hydrolase-like"/>
    <property type="match status" value="1"/>
</dbReference>
<proteinExistence type="predicted"/>
<evidence type="ECO:0000256" key="1">
    <source>
        <dbReference type="ARBA" id="ARBA00001947"/>
    </source>
</evidence>
<dbReference type="InterPro" id="IPR051453">
    <property type="entry name" value="MBL_Glyoxalase_II"/>
</dbReference>
<keyword evidence="3" id="KW-0378">Hydrolase</keyword>
<accession>A0ABU0E8Z4</accession>
<dbReference type="InterPro" id="IPR001279">
    <property type="entry name" value="Metallo-B-lactamas"/>
</dbReference>
<dbReference type="CDD" id="cd06262">
    <property type="entry name" value="metallo-hydrolase-like_MBL-fold"/>
    <property type="match status" value="1"/>
</dbReference>
<comment type="cofactor">
    <cofactor evidence="1">
        <name>Zn(2+)</name>
        <dbReference type="ChEBI" id="CHEBI:29105"/>
    </cofactor>
</comment>
<evidence type="ECO:0000313" key="7">
    <source>
        <dbReference type="Proteomes" id="UP001230220"/>
    </source>
</evidence>
<keyword evidence="4" id="KW-0862">Zinc</keyword>
<evidence type="ECO:0000256" key="3">
    <source>
        <dbReference type="ARBA" id="ARBA00022801"/>
    </source>
</evidence>
<keyword evidence="2" id="KW-0479">Metal-binding</keyword>
<dbReference type="RefSeq" id="WP_307411273.1">
    <property type="nucleotide sequence ID" value="NZ_JAUSUR010000008.1"/>
</dbReference>
<dbReference type="InterPro" id="IPR036866">
    <property type="entry name" value="RibonucZ/Hydroxyglut_hydro"/>
</dbReference>
<evidence type="ECO:0000259" key="5">
    <source>
        <dbReference type="SMART" id="SM00849"/>
    </source>
</evidence>
<evidence type="ECO:0000256" key="2">
    <source>
        <dbReference type="ARBA" id="ARBA00022723"/>
    </source>
</evidence>
<dbReference type="PANTHER" id="PTHR46233:SF3">
    <property type="entry name" value="HYDROXYACYLGLUTATHIONE HYDROLASE GLOC"/>
    <property type="match status" value="1"/>
</dbReference>
<feature type="domain" description="Metallo-beta-lactamase" evidence="5">
    <location>
        <begin position="6"/>
        <end position="177"/>
    </location>
</feature>
<evidence type="ECO:0000313" key="6">
    <source>
        <dbReference type="EMBL" id="MDQ0362960.1"/>
    </source>
</evidence>
<dbReference type="SMART" id="SM00849">
    <property type="entry name" value="Lactamase_B"/>
    <property type="match status" value="1"/>
</dbReference>
<dbReference type="PANTHER" id="PTHR46233">
    <property type="entry name" value="HYDROXYACYLGLUTATHIONE HYDROLASE GLOC"/>
    <property type="match status" value="1"/>
</dbReference>
<comment type="caution">
    <text evidence="6">The sequence shown here is derived from an EMBL/GenBank/DDBJ whole genome shotgun (WGS) entry which is preliminary data.</text>
</comment>